<dbReference type="GO" id="GO:1990281">
    <property type="term" value="C:efflux pump complex"/>
    <property type="evidence" value="ECO:0007669"/>
    <property type="project" value="TreeGrafter"/>
</dbReference>
<evidence type="ECO:0000256" key="5">
    <source>
        <dbReference type="ARBA" id="ARBA00023237"/>
    </source>
</evidence>
<keyword evidence="6" id="KW-0175">Coiled coil</keyword>
<protein>
    <recommendedName>
        <fullName evidence="10">TolC family protein</fullName>
    </recommendedName>
</protein>
<keyword evidence="7" id="KW-0732">Signal</keyword>
<sequence length="412" mass="46987">MKYFTNLLLLLLLTTTCFAQNKTLDDYLQQAVNNSPLIKDLNNQILSAQLDSVRIKAGFKPQVTASSTGLYAPVIRGYGYSSAITNGQSLNGLVTVNKAFIGKGYLNAQFASLGIQTDSLRNSIKLSEQDLRRTIIGQYITAYGSLQQQRFNQEVVDLLSKEEDLLKRLTRSNVYRQSDYLTFLVTLKQAQLQLLQTRLQYKTDLATLSYISGVADTTVFEIAKPQLQKAVNLTDRNTSIFFKQYQLDSIRLNNSRKLIDYSYRPRLSVFADGGYNSDLTAQYYKNFGTSVGFTVSVPLYDGGQRKLLYKKLSLEQETSRGYRTFFQNQYTQQINQLNQQIGEYDKLIAEINDQFKYSQSLIKVDTKLLQTGDLKIADLILAVNNYLTIKNLLTQNTISRLQLINQLNYWSR</sequence>
<evidence type="ECO:0000256" key="2">
    <source>
        <dbReference type="ARBA" id="ARBA00022452"/>
    </source>
</evidence>
<dbReference type="GO" id="GO:0009279">
    <property type="term" value="C:cell outer membrane"/>
    <property type="evidence" value="ECO:0007669"/>
    <property type="project" value="UniProtKB-SubCell"/>
</dbReference>
<evidence type="ECO:0000313" key="9">
    <source>
        <dbReference type="Proteomes" id="UP000260823"/>
    </source>
</evidence>
<evidence type="ECO:0000256" key="4">
    <source>
        <dbReference type="ARBA" id="ARBA00023136"/>
    </source>
</evidence>
<dbReference type="GO" id="GO:0015562">
    <property type="term" value="F:efflux transmembrane transporter activity"/>
    <property type="evidence" value="ECO:0007669"/>
    <property type="project" value="InterPro"/>
</dbReference>
<evidence type="ECO:0000256" key="1">
    <source>
        <dbReference type="ARBA" id="ARBA00004442"/>
    </source>
</evidence>
<keyword evidence="9" id="KW-1185">Reference proteome</keyword>
<dbReference type="GO" id="GO:0015288">
    <property type="term" value="F:porin activity"/>
    <property type="evidence" value="ECO:0007669"/>
    <property type="project" value="TreeGrafter"/>
</dbReference>
<name>A0A3E2NNT1_9SPHI</name>
<gene>
    <name evidence="8" type="ORF">DYU05_10770</name>
</gene>
<dbReference type="SUPFAM" id="SSF56954">
    <property type="entry name" value="Outer membrane efflux proteins (OEP)"/>
    <property type="match status" value="1"/>
</dbReference>
<proteinExistence type="predicted"/>
<keyword evidence="2" id="KW-1134">Transmembrane beta strand</keyword>
<evidence type="ECO:0000256" key="6">
    <source>
        <dbReference type="SAM" id="Coils"/>
    </source>
</evidence>
<dbReference type="AlphaFoldDB" id="A0A3E2NNT1"/>
<evidence type="ECO:0000256" key="7">
    <source>
        <dbReference type="SAM" id="SignalP"/>
    </source>
</evidence>
<dbReference type="Proteomes" id="UP000260823">
    <property type="component" value="Unassembled WGS sequence"/>
</dbReference>
<keyword evidence="3" id="KW-0812">Transmembrane</keyword>
<keyword evidence="4" id="KW-0472">Membrane</keyword>
<dbReference type="InterPro" id="IPR051906">
    <property type="entry name" value="TolC-like"/>
</dbReference>
<evidence type="ECO:0008006" key="10">
    <source>
        <dbReference type="Google" id="ProtNLM"/>
    </source>
</evidence>
<organism evidence="8 9">
    <name type="scientific">Mucilaginibacter terrenus</name>
    <dbReference type="NCBI Taxonomy" id="2482727"/>
    <lineage>
        <taxon>Bacteria</taxon>
        <taxon>Pseudomonadati</taxon>
        <taxon>Bacteroidota</taxon>
        <taxon>Sphingobacteriia</taxon>
        <taxon>Sphingobacteriales</taxon>
        <taxon>Sphingobacteriaceae</taxon>
        <taxon>Mucilaginibacter</taxon>
    </lineage>
</organism>
<feature type="coiled-coil region" evidence="6">
    <location>
        <begin position="327"/>
        <end position="354"/>
    </location>
</feature>
<dbReference type="OrthoDB" id="1091220at2"/>
<evidence type="ECO:0000313" key="8">
    <source>
        <dbReference type="EMBL" id="RFZ82659.1"/>
    </source>
</evidence>
<feature type="signal peptide" evidence="7">
    <location>
        <begin position="1"/>
        <end position="19"/>
    </location>
</feature>
<keyword evidence="5" id="KW-0998">Cell outer membrane</keyword>
<feature type="chain" id="PRO_5017592003" description="TolC family protein" evidence="7">
    <location>
        <begin position="20"/>
        <end position="412"/>
    </location>
</feature>
<dbReference type="PANTHER" id="PTHR30026">
    <property type="entry name" value="OUTER MEMBRANE PROTEIN TOLC"/>
    <property type="match status" value="1"/>
</dbReference>
<comment type="caution">
    <text evidence="8">The sequence shown here is derived from an EMBL/GenBank/DDBJ whole genome shotgun (WGS) entry which is preliminary data.</text>
</comment>
<accession>A0A3E2NNT1</accession>
<dbReference type="EMBL" id="QWDE01000002">
    <property type="protein sequence ID" value="RFZ82659.1"/>
    <property type="molecule type" value="Genomic_DNA"/>
</dbReference>
<dbReference type="RefSeq" id="WP_117383063.1">
    <property type="nucleotide sequence ID" value="NZ_QWDE01000002.1"/>
</dbReference>
<reference evidence="8 9" key="1">
    <citation type="submission" date="2018-08" db="EMBL/GenBank/DDBJ databases">
        <title>Mucilaginibacter terrae sp. nov., isolated from manganese diggings.</title>
        <authorList>
            <person name="Huang Y."/>
            <person name="Zhou Z."/>
        </authorList>
    </citation>
    <scope>NUCLEOTIDE SEQUENCE [LARGE SCALE GENOMIC DNA]</scope>
    <source>
        <strain evidence="8 9">ZH6</strain>
    </source>
</reference>
<evidence type="ECO:0000256" key="3">
    <source>
        <dbReference type="ARBA" id="ARBA00022692"/>
    </source>
</evidence>
<comment type="subcellular location">
    <subcellularLocation>
        <location evidence="1">Cell outer membrane</location>
    </subcellularLocation>
</comment>
<dbReference type="PANTHER" id="PTHR30026:SF20">
    <property type="entry name" value="OUTER MEMBRANE PROTEIN TOLC"/>
    <property type="match status" value="1"/>
</dbReference>
<dbReference type="Gene3D" id="1.20.1600.10">
    <property type="entry name" value="Outer membrane efflux proteins (OEP)"/>
    <property type="match status" value="1"/>
</dbReference>